<accession>A0A8S0FKW8</accession>
<evidence type="ECO:0000313" key="2">
    <source>
        <dbReference type="Proteomes" id="UP000467488"/>
    </source>
</evidence>
<proteinExistence type="predicted"/>
<dbReference type="Gene3D" id="3.10.560.10">
    <property type="entry name" value="Outer membrane lipoprotein wza domain like"/>
    <property type="match status" value="1"/>
</dbReference>
<gene>
    <name evidence="1" type="ORF">EIMP300_24350</name>
</gene>
<name>A0A8S0FKW8_ECOLX</name>
<reference evidence="1 2" key="1">
    <citation type="submission" date="2020-01" db="EMBL/GenBank/DDBJ databases">
        <title>Dynamics of blaIMP-6 dissemination in carbapenem resistant Enterobacteriacea isolated from regional surveillance in Osaka, Japan.</title>
        <authorList>
            <person name="Abe R."/>
            <person name="Akeda Y."/>
            <person name="Sugawara Y."/>
            <person name="Yamamoto N."/>
            <person name="Tomono K."/>
            <person name="Takeuchi D."/>
            <person name="Kawahara R."/>
            <person name="Hamada S."/>
        </authorList>
    </citation>
    <scope>NUCLEOTIDE SEQUENCE [LARGE SCALE GENOMIC DNA]</scope>
    <source>
        <strain evidence="1 2">E300</strain>
    </source>
</reference>
<evidence type="ECO:0008006" key="3">
    <source>
        <dbReference type="Google" id="ProtNLM"/>
    </source>
</evidence>
<dbReference type="EMBL" id="AP022360">
    <property type="protein sequence ID" value="BBU81035.1"/>
    <property type="molecule type" value="Genomic_DNA"/>
</dbReference>
<evidence type="ECO:0000313" key="1">
    <source>
        <dbReference type="EMBL" id="BBU81035.1"/>
    </source>
</evidence>
<protein>
    <recommendedName>
        <fullName evidence="3">Polysialic acid transport protein</fullName>
    </recommendedName>
</protein>
<organism evidence="1 2">
    <name type="scientific">Escherichia coli</name>
    <dbReference type="NCBI Taxonomy" id="562"/>
    <lineage>
        <taxon>Bacteria</taxon>
        <taxon>Pseudomonadati</taxon>
        <taxon>Pseudomonadota</taxon>
        <taxon>Gammaproteobacteria</taxon>
        <taxon>Enterobacterales</taxon>
        <taxon>Enterobacteriaceae</taxon>
        <taxon>Escherichia</taxon>
    </lineage>
</organism>
<dbReference type="AlphaFoldDB" id="A0A8S0FKW8"/>
<dbReference type="Proteomes" id="UP000467488">
    <property type="component" value="Chromosome"/>
</dbReference>
<sequence>MYVTGFVRNPGLYGGVTSDSLLNYLIKAGGVDPERGSYVDIVVKRGNRVRSNVNLYDFLLNGKLGLSQFADGDTIIVGPRQHTFSVQGDVFNSYDFEFRESSIPVTEALSWARPKPGATHITIMRKQGLQKRSEYYPISSAPGRMYSAKWRYLNREH</sequence>